<dbReference type="Proteomes" id="UP000539642">
    <property type="component" value="Unassembled WGS sequence"/>
</dbReference>
<reference evidence="1 2" key="1">
    <citation type="submission" date="2020-08" db="EMBL/GenBank/DDBJ databases">
        <title>Genomic Encyclopedia of Type Strains, Phase IV (KMG-IV): sequencing the most valuable type-strain genomes for metagenomic binning, comparative biology and taxonomic classification.</title>
        <authorList>
            <person name="Goeker M."/>
        </authorList>
    </citation>
    <scope>NUCLEOTIDE SEQUENCE [LARGE SCALE GENOMIC DNA]</scope>
    <source>
        <strain evidence="1 2">DSM 28570</strain>
    </source>
</reference>
<proteinExistence type="predicted"/>
<dbReference type="RefSeq" id="WP_183347296.1">
    <property type="nucleotide sequence ID" value="NZ_JACHEO010000001.1"/>
</dbReference>
<dbReference type="EMBL" id="JACHEO010000001">
    <property type="protein sequence ID" value="MBB5346440.1"/>
    <property type="molecule type" value="Genomic_DNA"/>
</dbReference>
<keyword evidence="2" id="KW-1185">Reference proteome</keyword>
<gene>
    <name evidence="1" type="ORF">HNQ81_000147</name>
</gene>
<dbReference type="AlphaFoldDB" id="A0A840UY67"/>
<protein>
    <submittedName>
        <fullName evidence="1">Uncharacterized protein</fullName>
    </submittedName>
</protein>
<accession>A0A840UY67</accession>
<name>A0A840UY67_9BACT</name>
<comment type="caution">
    <text evidence="1">The sequence shown here is derived from an EMBL/GenBank/DDBJ whole genome shotgun (WGS) entry which is preliminary data.</text>
</comment>
<evidence type="ECO:0000313" key="2">
    <source>
        <dbReference type="Proteomes" id="UP000539642"/>
    </source>
</evidence>
<evidence type="ECO:0000313" key="1">
    <source>
        <dbReference type="EMBL" id="MBB5346440.1"/>
    </source>
</evidence>
<organism evidence="1 2">
    <name type="scientific">Desulfoprunum benzoelyticum</name>
    <dbReference type="NCBI Taxonomy" id="1506996"/>
    <lineage>
        <taxon>Bacteria</taxon>
        <taxon>Pseudomonadati</taxon>
        <taxon>Thermodesulfobacteriota</taxon>
        <taxon>Desulfobulbia</taxon>
        <taxon>Desulfobulbales</taxon>
        <taxon>Desulfobulbaceae</taxon>
        <taxon>Desulfoprunum</taxon>
    </lineage>
</organism>
<sequence>MHLFETKDGDRWVCITCAEEKKEIIEENGWEWILDRDDMVLRCFLCGHPDYDFDD</sequence>